<dbReference type="EMBL" id="MRCU01000004">
    <property type="protein sequence ID" value="RKK20629.1"/>
    <property type="molecule type" value="Genomic_DNA"/>
</dbReference>
<dbReference type="Proteomes" id="UP000270866">
    <property type="component" value="Chromosome 7"/>
</dbReference>
<organism evidence="1 2">
    <name type="scientific">Fusarium oxysporum f. sp. cepae</name>
    <dbReference type="NCBI Taxonomy" id="396571"/>
    <lineage>
        <taxon>Eukaryota</taxon>
        <taxon>Fungi</taxon>
        <taxon>Dikarya</taxon>
        <taxon>Ascomycota</taxon>
        <taxon>Pezizomycotina</taxon>
        <taxon>Sordariomycetes</taxon>
        <taxon>Hypocreomycetidae</taxon>
        <taxon>Hypocreales</taxon>
        <taxon>Nectriaceae</taxon>
        <taxon>Fusarium</taxon>
        <taxon>Fusarium oxysporum species complex</taxon>
    </lineage>
</organism>
<sequence length="45" mass="4615">MSNLALGAISAIDKMPTGFLSCYGLPNPGSLPTGDSDEAQSGPWF</sequence>
<evidence type="ECO:0000313" key="1">
    <source>
        <dbReference type="EMBL" id="RKK20629.1"/>
    </source>
</evidence>
<name>A0A3L6NR87_FUSOX</name>
<evidence type="ECO:0000313" key="2">
    <source>
        <dbReference type="Proteomes" id="UP000270866"/>
    </source>
</evidence>
<proteinExistence type="predicted"/>
<dbReference type="AlphaFoldDB" id="A0A3L6NR87"/>
<gene>
    <name evidence="1" type="ORF">BFJ65_g7329</name>
</gene>
<accession>A0A3L6NR87</accession>
<protein>
    <submittedName>
        <fullName evidence="1">Uncharacterized protein</fullName>
    </submittedName>
</protein>
<reference evidence="1 2" key="1">
    <citation type="journal article" date="2018" name="Sci. Rep.">
        <title>Characterisation of pathogen-specific regions and novel effector candidates in Fusarium oxysporum f. sp. cepae.</title>
        <authorList>
            <person name="Armitage A.D."/>
            <person name="Taylor A."/>
            <person name="Sobczyk M.K."/>
            <person name="Baxter L."/>
            <person name="Greenfield B.P."/>
            <person name="Bates H.J."/>
            <person name="Wilson F."/>
            <person name="Jackson A.C."/>
            <person name="Ott S."/>
            <person name="Harrison R.J."/>
            <person name="Clarkson J.P."/>
        </authorList>
    </citation>
    <scope>NUCLEOTIDE SEQUENCE [LARGE SCALE GENOMIC DNA]</scope>
    <source>
        <strain evidence="1 2">FoC_Fus2</strain>
    </source>
</reference>
<comment type="caution">
    <text evidence="1">The sequence shown here is derived from an EMBL/GenBank/DDBJ whole genome shotgun (WGS) entry which is preliminary data.</text>
</comment>